<dbReference type="GO" id="GO:0005524">
    <property type="term" value="F:ATP binding"/>
    <property type="evidence" value="ECO:0007669"/>
    <property type="project" value="UniProtKB-KW"/>
</dbReference>
<keyword evidence="3" id="KW-0067">ATP-binding</keyword>
<dbReference type="InterPro" id="IPR009057">
    <property type="entry name" value="Homeodomain-like_sf"/>
</dbReference>
<keyword evidence="1 8" id="KW-0597">Phosphoprotein</keyword>
<dbReference type="GO" id="GO:0043565">
    <property type="term" value="F:sequence-specific DNA binding"/>
    <property type="evidence" value="ECO:0007669"/>
    <property type="project" value="InterPro"/>
</dbReference>
<dbReference type="InterPro" id="IPR002078">
    <property type="entry name" value="Sigma_54_int"/>
</dbReference>
<dbReference type="SUPFAM" id="SSF52540">
    <property type="entry name" value="P-loop containing nucleoside triphosphate hydrolases"/>
    <property type="match status" value="1"/>
</dbReference>
<dbReference type="Gene3D" id="1.10.8.60">
    <property type="match status" value="1"/>
</dbReference>
<dbReference type="Proteomes" id="UP001165427">
    <property type="component" value="Unassembled WGS sequence"/>
</dbReference>
<protein>
    <submittedName>
        <fullName evidence="11">Sigma-54 dependent transcriptional regulator</fullName>
    </submittedName>
</protein>
<feature type="domain" description="Response regulatory" evidence="10">
    <location>
        <begin position="4"/>
        <end position="119"/>
    </location>
</feature>
<dbReference type="PANTHER" id="PTHR32071">
    <property type="entry name" value="TRANSCRIPTIONAL REGULATORY PROTEIN"/>
    <property type="match status" value="1"/>
</dbReference>
<keyword evidence="7" id="KW-0804">Transcription</keyword>
<accession>A0AA41R5T7</accession>
<organism evidence="11 12">
    <name type="scientific">Desulfatitalea alkaliphila</name>
    <dbReference type="NCBI Taxonomy" id="2929485"/>
    <lineage>
        <taxon>Bacteria</taxon>
        <taxon>Pseudomonadati</taxon>
        <taxon>Thermodesulfobacteriota</taxon>
        <taxon>Desulfobacteria</taxon>
        <taxon>Desulfobacterales</taxon>
        <taxon>Desulfosarcinaceae</taxon>
        <taxon>Desulfatitalea</taxon>
    </lineage>
</organism>
<evidence type="ECO:0000256" key="8">
    <source>
        <dbReference type="PROSITE-ProRule" id="PRU00169"/>
    </source>
</evidence>
<evidence type="ECO:0000259" key="10">
    <source>
        <dbReference type="PROSITE" id="PS50110"/>
    </source>
</evidence>
<dbReference type="InterPro" id="IPR025943">
    <property type="entry name" value="Sigma_54_int_dom_ATP-bd_2"/>
</dbReference>
<dbReference type="SMART" id="SM00448">
    <property type="entry name" value="REC"/>
    <property type="match status" value="1"/>
</dbReference>
<evidence type="ECO:0000256" key="5">
    <source>
        <dbReference type="ARBA" id="ARBA00023015"/>
    </source>
</evidence>
<dbReference type="RefSeq" id="WP_246912760.1">
    <property type="nucleotide sequence ID" value="NZ_JALJRB010000023.1"/>
</dbReference>
<dbReference type="Pfam" id="PF00158">
    <property type="entry name" value="Sigma54_activat"/>
    <property type="match status" value="1"/>
</dbReference>
<dbReference type="InterPro" id="IPR002197">
    <property type="entry name" value="HTH_Fis"/>
</dbReference>
<keyword evidence="5" id="KW-0805">Transcription regulation</keyword>
<dbReference type="GO" id="GO:0000160">
    <property type="term" value="P:phosphorelay signal transduction system"/>
    <property type="evidence" value="ECO:0007669"/>
    <property type="project" value="UniProtKB-KW"/>
</dbReference>
<dbReference type="InterPro" id="IPR027417">
    <property type="entry name" value="P-loop_NTPase"/>
</dbReference>
<dbReference type="SUPFAM" id="SSF52172">
    <property type="entry name" value="CheY-like"/>
    <property type="match status" value="1"/>
</dbReference>
<dbReference type="InterPro" id="IPR001789">
    <property type="entry name" value="Sig_transdc_resp-reg_receiver"/>
</dbReference>
<dbReference type="InterPro" id="IPR058031">
    <property type="entry name" value="AAA_lid_NorR"/>
</dbReference>
<dbReference type="SUPFAM" id="SSF46689">
    <property type="entry name" value="Homeodomain-like"/>
    <property type="match status" value="1"/>
</dbReference>
<evidence type="ECO:0000313" key="11">
    <source>
        <dbReference type="EMBL" id="MCJ8502252.1"/>
    </source>
</evidence>
<dbReference type="PROSITE" id="PS00676">
    <property type="entry name" value="SIGMA54_INTERACT_2"/>
    <property type="match status" value="1"/>
</dbReference>
<dbReference type="PROSITE" id="PS50045">
    <property type="entry name" value="SIGMA54_INTERACT_4"/>
    <property type="match status" value="1"/>
</dbReference>
<evidence type="ECO:0000256" key="3">
    <source>
        <dbReference type="ARBA" id="ARBA00022840"/>
    </source>
</evidence>
<dbReference type="InterPro" id="IPR003593">
    <property type="entry name" value="AAA+_ATPase"/>
</dbReference>
<keyword evidence="6" id="KW-0238">DNA-binding</keyword>
<keyword evidence="2" id="KW-0547">Nucleotide-binding</keyword>
<dbReference type="Gene3D" id="3.40.50.300">
    <property type="entry name" value="P-loop containing nucleotide triphosphate hydrolases"/>
    <property type="match status" value="1"/>
</dbReference>
<dbReference type="GO" id="GO:0006355">
    <property type="term" value="P:regulation of DNA-templated transcription"/>
    <property type="evidence" value="ECO:0007669"/>
    <property type="project" value="InterPro"/>
</dbReference>
<dbReference type="Gene3D" id="1.10.10.60">
    <property type="entry name" value="Homeodomain-like"/>
    <property type="match status" value="1"/>
</dbReference>
<dbReference type="Pfam" id="PF02954">
    <property type="entry name" value="HTH_8"/>
    <property type="match status" value="1"/>
</dbReference>
<evidence type="ECO:0000259" key="9">
    <source>
        <dbReference type="PROSITE" id="PS50045"/>
    </source>
</evidence>
<gene>
    <name evidence="11" type="ORF">MRX98_16835</name>
</gene>
<keyword evidence="12" id="KW-1185">Reference proteome</keyword>
<dbReference type="EMBL" id="JALJRB010000023">
    <property type="protein sequence ID" value="MCJ8502252.1"/>
    <property type="molecule type" value="Genomic_DNA"/>
</dbReference>
<comment type="caution">
    <text evidence="11">The sequence shown here is derived from an EMBL/GenBank/DDBJ whole genome shotgun (WGS) entry which is preliminary data.</text>
</comment>
<reference evidence="11" key="1">
    <citation type="submission" date="2022-04" db="EMBL/GenBank/DDBJ databases">
        <title>Desulfatitalea alkaliphila sp. nov., a novel anaerobic sulfate-reducing bacterium isolated from terrestrial mud volcano, Taman Peninsula, Russia.</title>
        <authorList>
            <person name="Khomyakova M.A."/>
            <person name="Merkel A.Y."/>
            <person name="Slobodkin A.I."/>
        </authorList>
    </citation>
    <scope>NUCLEOTIDE SEQUENCE</scope>
    <source>
        <strain evidence="11">M08but</strain>
    </source>
</reference>
<keyword evidence="4" id="KW-0902">Two-component regulatory system</keyword>
<dbReference type="PANTHER" id="PTHR32071:SF117">
    <property type="entry name" value="PTS-DEPENDENT DIHYDROXYACETONE KINASE OPERON REGULATORY PROTEIN-RELATED"/>
    <property type="match status" value="1"/>
</dbReference>
<feature type="domain" description="Sigma-54 factor interaction" evidence="9">
    <location>
        <begin position="144"/>
        <end position="373"/>
    </location>
</feature>
<proteinExistence type="predicted"/>
<dbReference type="FunFam" id="3.40.50.2300:FF:000018">
    <property type="entry name" value="DNA-binding transcriptional regulator NtrC"/>
    <property type="match status" value="1"/>
</dbReference>
<dbReference type="CDD" id="cd00009">
    <property type="entry name" value="AAA"/>
    <property type="match status" value="1"/>
</dbReference>
<evidence type="ECO:0000313" key="12">
    <source>
        <dbReference type="Proteomes" id="UP001165427"/>
    </source>
</evidence>
<sequence>MTANLLIVDDEPDMLQLLKRSLEPDLQCRVWTAATGESALHLLGREAFDLVLADIKMPGMDGMALLQAIRSRHPGLTVVMMTAYGHIDMAVAALRAGAYDFITKPFEHDTLVLRLEKALERNRLIRENQRLQQHCREDGGFQDMVGQSPAMRRVIETIQMVAKNDLTVLITGESGTGKDLTARAVHALSLRRKGPFVAVNCPTVPENILESELFGYKKGAFTHATQNRIGLFQEAHGGTIFLDEIGDISPAIQTKLLRVLQEKEIKPLGDVHSVQVDVRIVASTNQDLKAKIRRQEFREDFFYRLNVLPIHLPSLRERVEDIPLLANHLLEKHCRELDKPRKSISPELMVAFQRRYWEGNIRELENIILQGILFSSDNVIRPADVNLQEDSAPAAALDDGLKNLPYKSAKERNLRHFNHAYIGHLLTECQGNVSQAARMCGLERQALQQIMRRYGILADKYRI</sequence>
<evidence type="ECO:0000256" key="7">
    <source>
        <dbReference type="ARBA" id="ARBA00023163"/>
    </source>
</evidence>
<dbReference type="Pfam" id="PF25601">
    <property type="entry name" value="AAA_lid_14"/>
    <property type="match status" value="1"/>
</dbReference>
<dbReference type="SMART" id="SM00382">
    <property type="entry name" value="AAA"/>
    <property type="match status" value="1"/>
</dbReference>
<dbReference type="PROSITE" id="PS50110">
    <property type="entry name" value="RESPONSE_REGULATORY"/>
    <property type="match status" value="1"/>
</dbReference>
<feature type="modified residue" description="4-aspartylphosphate" evidence="8">
    <location>
        <position position="54"/>
    </location>
</feature>
<evidence type="ECO:0000256" key="2">
    <source>
        <dbReference type="ARBA" id="ARBA00022741"/>
    </source>
</evidence>
<dbReference type="FunFam" id="3.40.50.300:FF:000006">
    <property type="entry name" value="DNA-binding transcriptional regulator NtrC"/>
    <property type="match status" value="1"/>
</dbReference>
<dbReference type="AlphaFoldDB" id="A0AA41R5T7"/>
<name>A0AA41R5T7_9BACT</name>
<evidence type="ECO:0000256" key="1">
    <source>
        <dbReference type="ARBA" id="ARBA00022553"/>
    </source>
</evidence>
<dbReference type="Pfam" id="PF00072">
    <property type="entry name" value="Response_reg"/>
    <property type="match status" value="1"/>
</dbReference>
<dbReference type="Gene3D" id="3.40.50.2300">
    <property type="match status" value="1"/>
</dbReference>
<evidence type="ECO:0000256" key="6">
    <source>
        <dbReference type="ARBA" id="ARBA00023125"/>
    </source>
</evidence>
<evidence type="ECO:0000256" key="4">
    <source>
        <dbReference type="ARBA" id="ARBA00023012"/>
    </source>
</evidence>
<dbReference type="InterPro" id="IPR011006">
    <property type="entry name" value="CheY-like_superfamily"/>
</dbReference>